<reference evidence="2 3" key="1">
    <citation type="submission" date="2017-04" db="EMBL/GenBank/DDBJ databases">
        <title>Draft genome sequence of Marssonina coronaria NL1: causal agent of apple blotch.</title>
        <authorList>
            <person name="Cheng Q."/>
        </authorList>
    </citation>
    <scope>NUCLEOTIDE SEQUENCE [LARGE SCALE GENOMIC DNA]</scope>
    <source>
        <strain evidence="2 3">NL1</strain>
    </source>
</reference>
<keyword evidence="3" id="KW-1185">Reference proteome</keyword>
<dbReference type="Proteomes" id="UP000242519">
    <property type="component" value="Unassembled WGS sequence"/>
</dbReference>
<protein>
    <submittedName>
        <fullName evidence="2">Uncharacterized protein</fullName>
    </submittedName>
</protein>
<dbReference type="OrthoDB" id="3531381at2759"/>
<feature type="compositionally biased region" description="Basic and acidic residues" evidence="1">
    <location>
        <begin position="7"/>
        <end position="27"/>
    </location>
</feature>
<feature type="region of interest" description="Disordered" evidence="1">
    <location>
        <begin position="226"/>
        <end position="360"/>
    </location>
</feature>
<dbReference type="AlphaFoldDB" id="A0A218ZDE7"/>
<dbReference type="EMBL" id="MZNU01000076">
    <property type="protein sequence ID" value="OWP05315.1"/>
    <property type="molecule type" value="Genomic_DNA"/>
</dbReference>
<name>A0A218ZDE7_9HELO</name>
<gene>
    <name evidence="2" type="ORF">B2J93_8057</name>
</gene>
<feature type="compositionally biased region" description="Low complexity" evidence="1">
    <location>
        <begin position="238"/>
        <end position="247"/>
    </location>
</feature>
<feature type="compositionally biased region" description="Polar residues" evidence="1">
    <location>
        <begin position="104"/>
        <end position="132"/>
    </location>
</feature>
<organism evidence="2 3">
    <name type="scientific">Diplocarpon coronariae</name>
    <dbReference type="NCBI Taxonomy" id="2795749"/>
    <lineage>
        <taxon>Eukaryota</taxon>
        <taxon>Fungi</taxon>
        <taxon>Dikarya</taxon>
        <taxon>Ascomycota</taxon>
        <taxon>Pezizomycotina</taxon>
        <taxon>Leotiomycetes</taxon>
        <taxon>Helotiales</taxon>
        <taxon>Drepanopezizaceae</taxon>
        <taxon>Diplocarpon</taxon>
    </lineage>
</organism>
<sequence length="391" mass="42867">MLHLSFRGREAKARAHPPGEDILDRSVSRASSFDPTYDREQIGTAPREPSTEKPLRRKTPSTRNELPERPTTSLRKISGGNRSGPRGWENEWTQLETKGGSRTKAASDSDSGVSLSYDTSSDTSGALESFSDTRPHVSKARRAAMARRPVRPRPRHGTATPSSSISNLSRRSPLSSVRSAEYPHILVRPELTYCPPKIPPPHVWSASRTSSLSQLVPVADVDGLQRRASTSTRENHVVRGPRNNVPPLRRRRPPPGRRGSNNIKVPGTCRDPRKGLGHAHEVDENMRETVDKYVTRSPRPAKPPSRASVRQKPGNVDRRSPPLSRGDAKASCREARPVEEAESPVAPRCPPSADLPAARVEAGRPSEFQRLSLGDPMLGLGSISGLEKLFG</sequence>
<feature type="compositionally biased region" description="Basic and acidic residues" evidence="1">
    <location>
        <begin position="315"/>
        <end position="339"/>
    </location>
</feature>
<proteinExistence type="predicted"/>
<feature type="compositionally biased region" description="Basic residues" evidence="1">
    <location>
        <begin position="136"/>
        <end position="156"/>
    </location>
</feature>
<dbReference type="InParanoid" id="A0A218ZDE7"/>
<feature type="region of interest" description="Disordered" evidence="1">
    <location>
        <begin position="1"/>
        <end position="177"/>
    </location>
</feature>
<dbReference type="STRING" id="503106.A0A218ZDE7"/>
<evidence type="ECO:0000256" key="1">
    <source>
        <dbReference type="SAM" id="MobiDB-lite"/>
    </source>
</evidence>
<accession>A0A218ZDE7</accession>
<comment type="caution">
    <text evidence="2">The sequence shown here is derived from an EMBL/GenBank/DDBJ whole genome shotgun (WGS) entry which is preliminary data.</text>
</comment>
<evidence type="ECO:0000313" key="2">
    <source>
        <dbReference type="EMBL" id="OWP05315.1"/>
    </source>
</evidence>
<feature type="compositionally biased region" description="Basic and acidic residues" evidence="1">
    <location>
        <begin position="270"/>
        <end position="294"/>
    </location>
</feature>
<evidence type="ECO:0000313" key="3">
    <source>
        <dbReference type="Proteomes" id="UP000242519"/>
    </source>
</evidence>
<feature type="compositionally biased region" description="Low complexity" evidence="1">
    <location>
        <begin position="161"/>
        <end position="177"/>
    </location>
</feature>